<evidence type="ECO:0000256" key="1">
    <source>
        <dbReference type="SAM" id="Coils"/>
    </source>
</evidence>
<protein>
    <submittedName>
        <fullName evidence="2">Uncharacterized protein</fullName>
    </submittedName>
</protein>
<evidence type="ECO:0000313" key="2">
    <source>
        <dbReference type="EMBL" id="HAN26952.1"/>
    </source>
</evidence>
<proteinExistence type="predicted"/>
<dbReference type="EMBL" id="DMND01000067">
    <property type="protein sequence ID" value="HAN26952.1"/>
    <property type="molecule type" value="Genomic_DNA"/>
</dbReference>
<dbReference type="Proteomes" id="UP000259273">
    <property type="component" value="Unassembled WGS sequence"/>
</dbReference>
<reference evidence="2 3" key="1">
    <citation type="journal article" date="2018" name="Nat. Biotechnol.">
        <title>A standardized bacterial taxonomy based on genome phylogeny substantially revises the tree of life.</title>
        <authorList>
            <person name="Parks D.H."/>
            <person name="Chuvochina M."/>
            <person name="Waite D.W."/>
            <person name="Rinke C."/>
            <person name="Skarshewski A."/>
            <person name="Chaumeil P.A."/>
            <person name="Hugenholtz P."/>
        </authorList>
    </citation>
    <scope>NUCLEOTIDE SEQUENCE [LARGE SCALE GENOMIC DNA]</scope>
    <source>
        <strain evidence="2">UBA9158</strain>
    </source>
</reference>
<gene>
    <name evidence="2" type="ORF">DCP75_04385</name>
</gene>
<organism evidence="2 3">
    <name type="scientific">Haliea salexigens</name>
    <dbReference type="NCBI Taxonomy" id="287487"/>
    <lineage>
        <taxon>Bacteria</taxon>
        <taxon>Pseudomonadati</taxon>
        <taxon>Pseudomonadota</taxon>
        <taxon>Gammaproteobacteria</taxon>
        <taxon>Cellvibrionales</taxon>
        <taxon>Halieaceae</taxon>
        <taxon>Haliea</taxon>
    </lineage>
</organism>
<dbReference type="AlphaFoldDB" id="A0A3C1KJT0"/>
<accession>A0A3C1KJT0</accession>
<sequence length="187" mass="20736">MLASMVLGALLIVTGVGWMVTAYKLSSMNELFHGREVAVRGEDASADNLRSKVAALEQQVSKLREEKASLVQNRIPDLNPLAFDAIVPIGERYLKNIRFTRTGTEQKKRFGYLAVLQNDGQRSINPDVTIILFDALGVQVGMAQLAKDESSSDAGSDDLNAGESRSYFSQVKLTRDRDPEYFHVEVR</sequence>
<name>A0A3C1KJT0_9GAMM</name>
<evidence type="ECO:0000313" key="3">
    <source>
        <dbReference type="Proteomes" id="UP000259273"/>
    </source>
</evidence>
<feature type="coiled-coil region" evidence="1">
    <location>
        <begin position="39"/>
        <end position="73"/>
    </location>
</feature>
<comment type="caution">
    <text evidence="2">The sequence shown here is derived from an EMBL/GenBank/DDBJ whole genome shotgun (WGS) entry which is preliminary data.</text>
</comment>
<keyword evidence="1" id="KW-0175">Coiled coil</keyword>